<dbReference type="InterPro" id="IPR014030">
    <property type="entry name" value="Ketoacyl_synth_N"/>
</dbReference>
<keyword evidence="4" id="KW-0596">Phosphopantetheine</keyword>
<dbReference type="CDD" id="cd12117">
    <property type="entry name" value="A_NRPS_Srf_like"/>
    <property type="match status" value="1"/>
</dbReference>
<dbReference type="InterPro" id="IPR016035">
    <property type="entry name" value="Acyl_Trfase/lysoPLipase"/>
</dbReference>
<dbReference type="Gene3D" id="3.40.47.10">
    <property type="match status" value="1"/>
</dbReference>
<dbReference type="FunFam" id="2.30.38.10:FF:000001">
    <property type="entry name" value="Non-ribosomal peptide synthetase PvdI"/>
    <property type="match status" value="4"/>
</dbReference>
<feature type="domain" description="Carrier" evidence="15">
    <location>
        <begin position="6448"/>
        <end position="6523"/>
    </location>
</feature>
<dbReference type="FunFam" id="1.10.1200.10:FF:000005">
    <property type="entry name" value="Nonribosomal peptide synthetase 1"/>
    <property type="match status" value="4"/>
</dbReference>
<keyword evidence="10" id="KW-0663">Pyridoxal phosphate</keyword>
<dbReference type="CDD" id="cd17643">
    <property type="entry name" value="A_NRPS_Cytc1-like"/>
    <property type="match status" value="1"/>
</dbReference>
<dbReference type="InterPro" id="IPR009081">
    <property type="entry name" value="PP-bd_ACP"/>
</dbReference>
<dbReference type="GO" id="GO:0004315">
    <property type="term" value="F:3-oxoacyl-[acyl-carrier-protein] synthase activity"/>
    <property type="evidence" value="ECO:0007669"/>
    <property type="project" value="InterPro"/>
</dbReference>
<dbReference type="InterPro" id="IPR015424">
    <property type="entry name" value="PyrdxlP-dep_Trfase"/>
</dbReference>
<dbReference type="Gene3D" id="3.90.1150.10">
    <property type="entry name" value="Aspartate Aminotransferase, domain 1"/>
    <property type="match status" value="1"/>
</dbReference>
<comment type="similarity">
    <text evidence="13">In the C-terminal section; belongs to the NRP synthetase family.</text>
</comment>
<dbReference type="InterPro" id="IPR014031">
    <property type="entry name" value="Ketoacyl_synth_C"/>
</dbReference>
<evidence type="ECO:0000256" key="9">
    <source>
        <dbReference type="ARBA" id="ARBA00022832"/>
    </source>
</evidence>
<evidence type="ECO:0000256" key="3">
    <source>
        <dbReference type="ARBA" id="ARBA00006432"/>
    </source>
</evidence>
<dbReference type="Pfam" id="PF00668">
    <property type="entry name" value="Condensation"/>
    <property type="match status" value="4"/>
</dbReference>
<dbReference type="Pfam" id="PF13193">
    <property type="entry name" value="AMP-binding_C"/>
    <property type="match status" value="4"/>
</dbReference>
<dbReference type="FunFam" id="3.40.50.12780:FF:000012">
    <property type="entry name" value="Non-ribosomal peptide synthetase"/>
    <property type="match status" value="3"/>
</dbReference>
<dbReference type="SMART" id="SM00825">
    <property type="entry name" value="PKS_KS"/>
    <property type="match status" value="1"/>
</dbReference>
<keyword evidence="12" id="KW-0443">Lipid metabolism</keyword>
<evidence type="ECO:0000256" key="8">
    <source>
        <dbReference type="ARBA" id="ARBA00022679"/>
    </source>
</evidence>
<feature type="domain" description="Carrier" evidence="15">
    <location>
        <begin position="1603"/>
        <end position="1681"/>
    </location>
</feature>
<dbReference type="InterPro" id="IPR016036">
    <property type="entry name" value="Malonyl_transacylase_ACP-bd"/>
</dbReference>
<dbReference type="InterPro" id="IPR018201">
    <property type="entry name" value="Ketoacyl_synth_AS"/>
</dbReference>
<evidence type="ECO:0000256" key="13">
    <source>
        <dbReference type="ARBA" id="ARBA00029443"/>
    </source>
</evidence>
<dbReference type="GO" id="GO:0008483">
    <property type="term" value="F:transaminase activity"/>
    <property type="evidence" value="ECO:0007669"/>
    <property type="project" value="InterPro"/>
</dbReference>
<keyword evidence="8" id="KW-0808">Transferase</keyword>
<evidence type="ECO:0000256" key="10">
    <source>
        <dbReference type="ARBA" id="ARBA00022898"/>
    </source>
</evidence>
<dbReference type="FunFam" id="3.30.300.30:FF:000010">
    <property type="entry name" value="Enterobactin synthetase component F"/>
    <property type="match status" value="4"/>
</dbReference>
<feature type="domain" description="Carrier" evidence="15">
    <location>
        <begin position="3270"/>
        <end position="3345"/>
    </location>
</feature>
<keyword evidence="18" id="KW-1185">Reference proteome</keyword>
<dbReference type="Pfam" id="PF00109">
    <property type="entry name" value="ketoacyl-synt"/>
    <property type="match status" value="1"/>
</dbReference>
<dbReference type="FunFam" id="3.40.50.980:FF:000002">
    <property type="entry name" value="Enterobactin synthetase component F"/>
    <property type="match status" value="1"/>
</dbReference>
<dbReference type="InterPro" id="IPR014043">
    <property type="entry name" value="Acyl_transferase_dom"/>
</dbReference>
<evidence type="ECO:0000259" key="16">
    <source>
        <dbReference type="PROSITE" id="PS52004"/>
    </source>
</evidence>
<comment type="cofactor">
    <cofactor evidence="1">
        <name>pantetheine 4'-phosphate</name>
        <dbReference type="ChEBI" id="CHEBI:47942"/>
    </cofactor>
</comment>
<keyword evidence="6" id="KW-0597">Phosphoprotein</keyword>
<dbReference type="GO" id="GO:0031177">
    <property type="term" value="F:phosphopantetheine binding"/>
    <property type="evidence" value="ECO:0007669"/>
    <property type="project" value="InterPro"/>
</dbReference>
<dbReference type="GO" id="GO:0044550">
    <property type="term" value="P:secondary metabolite biosynthetic process"/>
    <property type="evidence" value="ECO:0007669"/>
    <property type="project" value="UniProtKB-ARBA"/>
</dbReference>
<dbReference type="InterPro" id="IPR005814">
    <property type="entry name" value="Aminotrans_3"/>
</dbReference>
<keyword evidence="11" id="KW-0175">Coiled coil</keyword>
<dbReference type="InterPro" id="IPR045851">
    <property type="entry name" value="AMP-bd_C_sf"/>
</dbReference>
<dbReference type="Pfam" id="PF22621">
    <property type="entry name" value="CurL-like_PKS_C"/>
    <property type="match status" value="1"/>
</dbReference>
<dbReference type="Pfam" id="PF00202">
    <property type="entry name" value="Aminotran_3"/>
    <property type="match status" value="1"/>
</dbReference>
<dbReference type="SMART" id="SM00823">
    <property type="entry name" value="PKS_PP"/>
    <property type="match status" value="6"/>
</dbReference>
<dbReference type="Gene3D" id="3.40.50.12780">
    <property type="entry name" value="N-terminal domain of ligase-like"/>
    <property type="match status" value="1"/>
</dbReference>
<name>A0A3E0E024_9FLAO</name>
<dbReference type="GO" id="GO:0071766">
    <property type="term" value="P:Actinobacterium-type cell wall biogenesis"/>
    <property type="evidence" value="ECO:0007669"/>
    <property type="project" value="UniProtKB-ARBA"/>
</dbReference>
<dbReference type="PROSITE" id="PS00606">
    <property type="entry name" value="KS3_1"/>
    <property type="match status" value="1"/>
</dbReference>
<dbReference type="CDD" id="cd19531">
    <property type="entry name" value="LCL_NRPS-like"/>
    <property type="match status" value="2"/>
</dbReference>
<feature type="domain" description="Ketosynthase family 3 (KS3)" evidence="16">
    <location>
        <begin position="704"/>
        <end position="1128"/>
    </location>
</feature>
<dbReference type="RefSeq" id="WP_115814903.1">
    <property type="nucleotide sequence ID" value="NZ_QUNI01000016.1"/>
</dbReference>
<dbReference type="SUPFAM" id="SSF53901">
    <property type="entry name" value="Thiolase-like"/>
    <property type="match status" value="1"/>
</dbReference>
<dbReference type="Gene3D" id="3.40.640.10">
    <property type="entry name" value="Type I PLP-dependent aspartate aminotransferase-like (Major domain)"/>
    <property type="match status" value="1"/>
</dbReference>
<dbReference type="PROSITE" id="PS52004">
    <property type="entry name" value="KS3_2"/>
    <property type="match status" value="1"/>
</dbReference>
<dbReference type="FunFam" id="3.30.559.30:FF:000001">
    <property type="entry name" value="Non-ribosomal peptide synthetase"/>
    <property type="match status" value="1"/>
</dbReference>
<dbReference type="Pfam" id="PF00550">
    <property type="entry name" value="PP-binding"/>
    <property type="match status" value="6"/>
</dbReference>
<dbReference type="PROSITE" id="PS50075">
    <property type="entry name" value="CARRIER"/>
    <property type="match status" value="6"/>
</dbReference>
<dbReference type="Pfam" id="PF23024">
    <property type="entry name" value="AMP-dom_DIP2-like"/>
    <property type="match status" value="1"/>
</dbReference>
<dbReference type="NCBIfam" id="NF003417">
    <property type="entry name" value="PRK04813.1"/>
    <property type="match status" value="6"/>
</dbReference>
<accession>A0A3E0E024</accession>
<dbReference type="SMART" id="SM01294">
    <property type="entry name" value="PKS_PP_betabranch"/>
    <property type="match status" value="1"/>
</dbReference>
<dbReference type="GO" id="GO:0005829">
    <property type="term" value="C:cytosol"/>
    <property type="evidence" value="ECO:0007669"/>
    <property type="project" value="TreeGrafter"/>
</dbReference>
<dbReference type="SUPFAM" id="SSF52777">
    <property type="entry name" value="CoA-dependent acyltransferases"/>
    <property type="match status" value="8"/>
</dbReference>
<comment type="function">
    <text evidence="14">Involved in production of the polyketide antibiotic thailandamide.</text>
</comment>
<dbReference type="GO" id="GO:0006633">
    <property type="term" value="P:fatty acid biosynthetic process"/>
    <property type="evidence" value="ECO:0007669"/>
    <property type="project" value="InterPro"/>
</dbReference>
<evidence type="ECO:0000256" key="5">
    <source>
        <dbReference type="ARBA" id="ARBA00022490"/>
    </source>
</evidence>
<evidence type="ECO:0000256" key="7">
    <source>
        <dbReference type="ARBA" id="ARBA00022598"/>
    </source>
</evidence>
<dbReference type="InterPro" id="IPR036736">
    <property type="entry name" value="ACP-like_sf"/>
</dbReference>
<feature type="domain" description="Carrier" evidence="15">
    <location>
        <begin position="4317"/>
        <end position="4391"/>
    </location>
</feature>
<dbReference type="InterPro" id="IPR040097">
    <property type="entry name" value="FAAL/FAAC"/>
</dbReference>
<dbReference type="Gene3D" id="3.30.559.30">
    <property type="entry name" value="Nonribosomal peptide synthetase, condensation domain"/>
    <property type="match status" value="4"/>
</dbReference>
<feature type="domain" description="Carrier" evidence="15">
    <location>
        <begin position="5404"/>
        <end position="5479"/>
    </location>
</feature>
<dbReference type="InterPro" id="IPR020806">
    <property type="entry name" value="PKS_PP-bd"/>
</dbReference>
<organism evidence="17 18">
    <name type="scientific">Flavobacterium aquicola</name>
    <dbReference type="NCBI Taxonomy" id="1682742"/>
    <lineage>
        <taxon>Bacteria</taxon>
        <taxon>Pseudomonadati</taxon>
        <taxon>Bacteroidota</taxon>
        <taxon>Flavobacteriia</taxon>
        <taxon>Flavobacteriales</taxon>
        <taxon>Flavobacteriaceae</taxon>
        <taxon>Flavobacterium</taxon>
    </lineage>
</organism>
<dbReference type="Gene3D" id="3.30.559.10">
    <property type="entry name" value="Chloramphenicol acetyltransferase-like domain"/>
    <property type="match status" value="4"/>
</dbReference>
<gene>
    <name evidence="17" type="ORF">C8P67_1162</name>
</gene>
<dbReference type="GO" id="GO:0030170">
    <property type="term" value="F:pyridoxal phosphate binding"/>
    <property type="evidence" value="ECO:0007669"/>
    <property type="project" value="InterPro"/>
</dbReference>
<evidence type="ECO:0000256" key="12">
    <source>
        <dbReference type="ARBA" id="ARBA00023098"/>
    </source>
</evidence>
<evidence type="ECO:0000256" key="4">
    <source>
        <dbReference type="ARBA" id="ARBA00022450"/>
    </source>
</evidence>
<dbReference type="CDD" id="cd00833">
    <property type="entry name" value="PKS"/>
    <property type="match status" value="1"/>
</dbReference>
<dbReference type="PANTHER" id="PTHR45527">
    <property type="entry name" value="NONRIBOSOMAL PEPTIDE SYNTHETASE"/>
    <property type="match status" value="1"/>
</dbReference>
<reference evidence="17 18" key="1">
    <citation type="submission" date="2018-08" db="EMBL/GenBank/DDBJ databases">
        <title>Genomic Encyclopedia of Archaeal and Bacterial Type Strains, Phase II (KMG-II): from individual species to whole genera.</title>
        <authorList>
            <person name="Goeker M."/>
        </authorList>
    </citation>
    <scope>NUCLEOTIDE SEQUENCE [LARGE SCALE GENOMIC DNA]</scope>
    <source>
        <strain evidence="17 18">DSM 100880</strain>
    </source>
</reference>
<dbReference type="Gene3D" id="2.30.38.10">
    <property type="entry name" value="Luciferase, Domain 3"/>
    <property type="match status" value="4"/>
</dbReference>
<dbReference type="InterPro" id="IPR016039">
    <property type="entry name" value="Thiolase-like"/>
</dbReference>
<dbReference type="InterPro" id="IPR042099">
    <property type="entry name" value="ANL_N_sf"/>
</dbReference>
<comment type="similarity">
    <text evidence="3">Belongs to the ATP-dependent AMP-binding enzyme family.</text>
</comment>
<feature type="domain" description="Carrier" evidence="15">
    <location>
        <begin position="611"/>
        <end position="688"/>
    </location>
</feature>
<dbReference type="InterPro" id="IPR001227">
    <property type="entry name" value="Ac_transferase_dom_sf"/>
</dbReference>
<dbReference type="InterPro" id="IPR000873">
    <property type="entry name" value="AMP-dep_synth/lig_dom"/>
</dbReference>
<dbReference type="FunFam" id="3.40.47.10:FF:000019">
    <property type="entry name" value="Polyketide synthase type I"/>
    <property type="match status" value="1"/>
</dbReference>
<dbReference type="PROSITE" id="PS00012">
    <property type="entry name" value="PHOSPHOPANTETHEINE"/>
    <property type="match status" value="4"/>
</dbReference>
<dbReference type="Gene3D" id="1.10.1200.10">
    <property type="entry name" value="ACP-like"/>
    <property type="match status" value="6"/>
</dbReference>
<dbReference type="InterPro" id="IPR006162">
    <property type="entry name" value="Ppantetheine_attach_site"/>
</dbReference>
<comment type="subcellular location">
    <subcellularLocation>
        <location evidence="2">Cytoplasm</location>
    </subcellularLocation>
</comment>
<dbReference type="InterPro" id="IPR015422">
    <property type="entry name" value="PyrdxlP-dep_Trfase_small"/>
</dbReference>
<dbReference type="SMART" id="SM00827">
    <property type="entry name" value="PKS_AT"/>
    <property type="match status" value="1"/>
</dbReference>
<dbReference type="Proteomes" id="UP000257136">
    <property type="component" value="Unassembled WGS sequence"/>
</dbReference>
<dbReference type="FunFam" id="3.40.50.980:FF:000001">
    <property type="entry name" value="Non-ribosomal peptide synthetase"/>
    <property type="match status" value="3"/>
</dbReference>
<dbReference type="Gene3D" id="3.40.366.10">
    <property type="entry name" value="Malonyl-Coenzyme A Acyl Carrier Protein, domain 2"/>
    <property type="match status" value="1"/>
</dbReference>
<evidence type="ECO:0000256" key="11">
    <source>
        <dbReference type="ARBA" id="ARBA00023054"/>
    </source>
</evidence>
<dbReference type="InterPro" id="IPR025110">
    <property type="entry name" value="AMP-bd_C"/>
</dbReference>
<evidence type="ECO:0000256" key="14">
    <source>
        <dbReference type="ARBA" id="ARBA00054155"/>
    </source>
</evidence>
<dbReference type="PANTHER" id="PTHR45527:SF14">
    <property type="entry name" value="PLIPASTATIN SYNTHASE SUBUNIT B"/>
    <property type="match status" value="1"/>
</dbReference>
<evidence type="ECO:0000256" key="2">
    <source>
        <dbReference type="ARBA" id="ARBA00004496"/>
    </source>
</evidence>
<dbReference type="CDD" id="cd05931">
    <property type="entry name" value="FAAL"/>
    <property type="match status" value="1"/>
</dbReference>
<evidence type="ECO:0000256" key="6">
    <source>
        <dbReference type="ARBA" id="ARBA00022553"/>
    </source>
</evidence>
<dbReference type="InterPro" id="IPR020841">
    <property type="entry name" value="PKS_Beta-ketoAc_synthase_dom"/>
</dbReference>
<dbReference type="SUPFAM" id="SSF55048">
    <property type="entry name" value="Probable ACP-binding domain of malonyl-CoA ACP transacylase"/>
    <property type="match status" value="1"/>
</dbReference>
<evidence type="ECO:0000259" key="15">
    <source>
        <dbReference type="PROSITE" id="PS50075"/>
    </source>
</evidence>
<dbReference type="Gene3D" id="3.40.50.980">
    <property type="match status" value="8"/>
</dbReference>
<comment type="caution">
    <text evidence="17">The sequence shown here is derived from an EMBL/GenBank/DDBJ whole genome shotgun (WGS) entry which is preliminary data.</text>
</comment>
<dbReference type="EMBL" id="QUNI01000016">
    <property type="protein sequence ID" value="REG91598.1"/>
    <property type="molecule type" value="Genomic_DNA"/>
</dbReference>
<keyword evidence="9" id="KW-0276">Fatty acid metabolism</keyword>
<dbReference type="Pfam" id="PF00501">
    <property type="entry name" value="AMP-binding"/>
    <property type="match status" value="5"/>
</dbReference>
<dbReference type="Pfam" id="PF02801">
    <property type="entry name" value="Ketoacyl-synt_C"/>
    <property type="match status" value="1"/>
</dbReference>
<dbReference type="CDD" id="cd19544">
    <property type="entry name" value="E-C_NRPS"/>
    <property type="match status" value="1"/>
</dbReference>
<dbReference type="InterPro" id="IPR020845">
    <property type="entry name" value="AMP-binding_CS"/>
</dbReference>
<protein>
    <submittedName>
        <fullName evidence="17">Amino acid adenylation domain-containing protein</fullName>
    </submittedName>
</protein>
<dbReference type="FunFam" id="3.40.50.12780:FF:000013">
    <property type="entry name" value="Long-chain-fatty-acid--AMP ligase FadD32"/>
    <property type="match status" value="1"/>
</dbReference>
<dbReference type="InterPro" id="IPR001242">
    <property type="entry name" value="Condensation_dom"/>
</dbReference>
<dbReference type="SUPFAM" id="SSF52151">
    <property type="entry name" value="FabD/lysophospholipase-like"/>
    <property type="match status" value="1"/>
</dbReference>
<dbReference type="InterPro" id="IPR015421">
    <property type="entry name" value="PyrdxlP-dep_Trfase_major"/>
</dbReference>
<evidence type="ECO:0000256" key="1">
    <source>
        <dbReference type="ARBA" id="ARBA00001957"/>
    </source>
</evidence>
<keyword evidence="7" id="KW-0436">Ligase</keyword>
<dbReference type="Gene3D" id="3.30.300.30">
    <property type="match status" value="5"/>
</dbReference>
<dbReference type="FunFam" id="3.40.366.10:FF:000002">
    <property type="entry name" value="Probable polyketide synthase 2"/>
    <property type="match status" value="1"/>
</dbReference>
<dbReference type="InterPro" id="IPR010071">
    <property type="entry name" value="AA_adenyl_dom"/>
</dbReference>
<dbReference type="SUPFAM" id="SSF56801">
    <property type="entry name" value="Acetyl-CoA synthetase-like"/>
    <property type="match status" value="5"/>
</dbReference>
<dbReference type="InterPro" id="IPR023213">
    <property type="entry name" value="CAT-like_dom_sf"/>
</dbReference>
<keyword evidence="5" id="KW-0963">Cytoplasm</keyword>
<dbReference type="OrthoDB" id="4317020at2"/>
<dbReference type="GO" id="GO:0043041">
    <property type="term" value="P:amino acid activation for nonribosomal peptide biosynthetic process"/>
    <property type="evidence" value="ECO:0007669"/>
    <property type="project" value="TreeGrafter"/>
</dbReference>
<dbReference type="CDD" id="cd05930">
    <property type="entry name" value="A_NRPS"/>
    <property type="match status" value="1"/>
</dbReference>
<evidence type="ECO:0000313" key="18">
    <source>
        <dbReference type="Proteomes" id="UP000257136"/>
    </source>
</evidence>
<dbReference type="PROSITE" id="PS00455">
    <property type="entry name" value="AMP_BINDING"/>
    <property type="match status" value="5"/>
</dbReference>
<evidence type="ECO:0000313" key="17">
    <source>
        <dbReference type="EMBL" id="REG91598.1"/>
    </source>
</evidence>
<dbReference type="SUPFAM" id="SSF53383">
    <property type="entry name" value="PLP-dependent transferases"/>
    <property type="match status" value="1"/>
</dbReference>
<dbReference type="Pfam" id="PF00698">
    <property type="entry name" value="Acyl_transf_1"/>
    <property type="match status" value="1"/>
</dbReference>
<dbReference type="NCBIfam" id="TIGR01733">
    <property type="entry name" value="AA-adenyl-dom"/>
    <property type="match status" value="4"/>
</dbReference>
<sequence>MSLIKSTIPEDITSKETLVKVLSNHISQTPNKVIYRFLENGEEESDYRTFQDLYDNAKRIASHILEHAKPGDRVLLLYPSGLDFIDAFLGCFLAGVIAVPAFPPQGKRRIGRLENIVADCKATLILTIESVYTKSSGWFDTEIFANIKWLQTNVLVDLLDKDFPIVLPTDTAFLQYTSGSTGDPKGVMVTHSNIVHNNKLMKNCFHQNSESIGVSWLPIYHDMGLIGNILQALYVGFEMIVMPPTAFIQKPIRWLKVISDYRGTFSGGPNFSYDLCANQIKEEDLKGLDLSSWQVAYNGSEPIRPETINNFSTSFSSIGFDETYLIPCYGMAETTLIVSCSNFNSIPKSLLLDKEKFHSGEVKLFDKEDKTSNIIEFIGNGPVLEELEIKIVNPDTKMICQENEIGEIWISGASVAKGYWQREELTKDIFQARIQNSDANLEEYKEEYLRTGDMGFLNDKELYITGRLKELMIINGVNHFPQDIERVVQQSHIDLQNNAGVAFCIEAKGKEQLVIVQEIKRTSMKGYDFNFIVKSIIDSVFEQHELSIYAIVLVEPGKVEKTSSGKIKRLATKILYESDTIDGVMDQWERGQSINNSTKNPQEDIVVKAPILLSDLEKFLREAVAAELNISILNVNAHTSFSELGMSSIQSIRLTGKLSDYLGIEITPTIVYSYSNIKDLVAYLVSNEHIESTSNVEEEKILNSEPIAVIGMSCRFPGAQDLETFLENLKSATDSITEVPKSRWEIDNFFSSKEEIDGYQMNTRWGGFIDAIDEFDASFFEISPREAKFMDPQQRILLELTHELLERSGYTAKELKASMTGVYIGILQNEYASLLKNYPKDMYSGTGSALSIASNRLSYYYDLKGPSMSIDTACSSSLVSIHLAIKDIRSGECTMAIAGGVNLILTPESTVALSQSSMMAADGRCKTFDDSANGYVRSEGAGLVLLKPLSKAIEDGDNIIGVIKGSAVNQDGRSNGLTAPNGLAQEEVIQAALKSAGLHSKDVDYIESHGTGTSLGDLIEINALDTVFNKERDADSPLIIGSVKSNIGHLEAAAGIAGLIKTLLCLQHSIIPKQLHYNKPNRYINWEKLNVLIPNDLLKWNQKKNSIRRAGVSSFGFGGTNAHIVLEEAPVYHAKKQNDTISSQNTVLTTISAKGEKALKAQVVAVIDYIENNPEVKISDLSYTLSVHRDHFENRLGIISENKEELLQKLNQENSSFQKTRSLKTAFLFTGQGSQYLGMGQELYDTEPVFKKALDICTELLKAHLDENLITVLFAEEGSEKAKFIDQTQYTQPALFAVEYSLYQLWEHWGITPTVLIGHSIGEIVAACVAGVFSLEDGLKLVASRGRLMQGITLEGEMITVRSNEEAISEILNHYKEKVTIAAINTPNQIVLSGEKEALESIKSALSLKGIKWKKLRVSHAFHSPMMKPILSEFKAIADTIHFQSPKCIVISNLTGTVAGKEISTSQYWVDHITSPVDFLKGMKSLENLEVDVYVEIGPDPVLINMGSQCISDERADKTMWLASFRKGKNENLQLLESLNEWYKEGGDVQWKSFYSNKDVVKVNAPIYKFQRKRFWIEEEQITISKESNTISSTNNKDFSESMIFKDIENFLKNTISATLQMKIEEIELHRPLLNYGADSFSLMEIINKIRKEYNVKLPIRKMFEDLTNLDAIIKYIIQETGQTEVVSDNHVEVNKTFDTNTSCSFRASSNGEIGTGRHSNNGEEIINKSTADYIKTPVKEVIENTAIDITEFTIIREQFAEQNRILSQQNQIISEFLNTSRTSQNTDKHTTGEAFAEVSKSTNIFDIVKKKITTKEKVSLPGSFGSKSFYFQKLPKNQEEQLPQLIESYTAKTQKSKSFAIENKAVLADYRSAYKFNIATKEMVYPIVSEHAFGSHFTDIDGNKYIDIVMGFGSCIFGHQPEFISKAILEQHSQGMIIGPMNKLSGDIARLVSKLTGAERVCLTNTGTEAVSFALRIARAVTKKNKIIVFSASFHGHGEITLGVQGDQENVVESLSAGITANMVKDLIILNYSDDDILEQIRAHKDDLAGILVEPVRSRFPDSQPKELLHQLSELTKELDIPFIFDEMVTGFRIMPGGAQEYFDMKADIVIYGKIAGGGMPIGIVAGSPKYLDAVDGGRWQFGDESYPEVDKTFTAGTFTRHPLTMAASKAVLTRIDEIGKEAYLELNNRTASLMNRLNSYFEKESLPMMMVYFGSLFSFRYKANFELLAFHLVQRGIYVWESNNLFLSFAHSDEDIEELYKGITECAKLVYTSSDISQEKSLSLEVIDYDVQESNISKVNLTLTQQKFNLLHQIDPERSLAYTQSFSLQMKGKIYASLLKMAIHNLIDNHSILRTRVSVDGEHLIFDPSITLPIEEIDLSKDGLNQQEEAYKALVNENMRTAFSFTNGPFVRLQLIKFSLEESTLIVTMHHIIADGWSCALFIQGVVDNYNSLFQGKKLDLVQAVGFYEYTKWLKNNLNNDDWKVHEDYFINKFSKKSFYITLPFDNSLSKYGNASNSVSLRIPKENILRYRKWSSQQNLTLFMTFLSAFELLVCKICEKDEVIIGIPAGGRTMPDIEEAIGDFSHFMPFLISHNSKDSLIEYVKDLKNRIYEAYEHQEYPYANFMELLQKETDIKYDNWVNVIFNFDVSASNTDMESVDLHIVHNKPVYSDFDLMFNAIEESGDLVLSLDYRESFLSNELAEDILDCYQFILNQIIESDGDGGSIEDIQLLSKDKKEQQLQYFNDKEVSYPKDKTIVDLFEEQVLQMPNSIAVVFGNEELTYKELDEKSNQVAHYLIHKGLKSEDLVGICVDRSFDMIIAVFGVLKAGGTYVPIDTEYPEDRIHYIIEDSNAVFFITDQAHEFLVAKNKKIQIITIDDNWKSIGEQPLSKVDSIVKADQSVYVIYTSGSTGRPKGVIINHTSLLNIALCWESSYSLDSDTCLLQMASFSFDVFSGDLCRSLLFGGRMILCPSDFRLDPARLYDLILEKGVTILEGTPGLVIPLMDYIYEQKLDYAWMKLLILGSDVCSINDFKTVYTRFGHAMRIINSYGTTETTIDSSYFETDNVESLDGLINVPIGKPLWNNSFYILNTFESLVPIGVIGELCIGGAGVARGYLNKEELTSEKFVANPFKEGEQMYKTGDLARWLPDGNLEFIGRKDDQVKIRGYRIELGEIENALSELPGITQCSVLAREDINGTKRLVGYVVLEGELDKERLQNQLKLSLPEYMIPTIWIALDVMPLNSNGKLDKKGLPDPDSSELSSEEYVGPTTDLELQLVNIWQELLGVEKVGIHDDFFELGGHSLLATRLVSMIRKELMIEVSIREVFIHTTVSKLGTYVSAQSEGILLPTIVVQDRPTRIPLSFSQERLWFLDKLQGSTDYHIPVVLRLEGSLDVSILEQTLQQIISRHEVLRTVLLSEDGIGYQEIVSAEEWSLDKEVVSDELLLESNIAGYLKKPFDLSKDYKLRSCLYDLGNGKYVLASVFHHIASDGWSGGVLVNEFMKLYNTLELDRTATLPKLSLQYADYAIWQRKYIIDTVLEEQLLYWEEKLQDVSTLSLPTDYVRPSVHSTNGACISFVLDKTLTASLDSLCRSEGVTLFMFLLSAFKVLLSRYSGQSDICVGTPIANRTQLELEDMIGFFVNTIALRSDLSGNPSFSDLLAMVKQTTLEGYDHQLAPFEKIVDRVVTTRDMAMSPLFQVLFVLQNTPDASRELNLEDITISNYNFENITSQFDLMLNVFEDNNAISLEMSYCTTLFDKATIDRMLLHYQELLVSIVSNITQPIGSLSMISTQEEYKLLNTFNDTILAYPKDKTIIDLFKEQVAKAPEAVAIVYQGEEVSYKDLDERSNQLVHYLKSTGVVKDSRIGILFNRGFDMIISILGILKSECTYVPLDPLLPSNRLSYILEDSSVNYLLYSEESLLSGLAVSEYTLLNIAQSYHYEISASLYKRELDSVAYVMYTSGTSGVPKGILISEENIITLINDPSDKISIKASDRVLQWSNYAFDGSTYEIFGSLLNGASLYLIDNLTASDAGALSQVINKHELSIVFITTALFNSLAEYDLSLLSSLRLLLFGGEKVSVPPVRKMLAALGHNKILHVYGPTETTVYATCYVVSDIADNADTLPIGKPLTNTSLYVLNSNKELVPIGVIGELGIGGTGVAKGYLNQLELTNEKFITNPFIKGGVIYRTGDLARWLPDGNIEFVGRGDDQVKIRGYRIELSEIENVLLSLDVVIQCRVLVKEDVSGNKRLVGYVVLEGVLDKEKIEEQLKSILPEYMVPQLWVELDTIPLTSNGKLDKKALPEFDGSQLSTQEYVAPRNETEIQIVAIWESLLGVAKIGIHDNFFELGGHSLLVVQLISRLQALDFYILVKDIFASPTIASISNKLSSTSFVYTVPANGILATSDHITPSMVPLLDFEQSDLDKIVAMVAGGVSNIEDIYPLSPLQEGIYFHHLMSDTAQGDPYVLSSLLSFSDSNKRAAFIEALQFVVNRHDILRTSFLSTGLPNAVQVVLREAVLSIELVDSSSLDNSKAILPQLELLVASGTHWMDTSKAPLMELKLADDPENESYYLVVYDHHLVMDHVGLEKIIEEVTLYLAGEAENLPIPFLYRDFIGHTLHTQSVNDGESYFRSLLGVINEPTYPFNLSNILGNGTKIEESTVILSRDLSTLLRTVCVNLSMSPAVLFHAAFGLVVARCSNKEHAVFGSLFSGRLQGSLGAADSLGLFINTLPVALELKGSVREYLEEVKLRLGELLSYEQTPLSHIHDWCGISNQMTFFSALLNYRHSSSSLLEENNIKDLGITLIGDYERTNYPFNFIVDDFGVDFGVTVLVDASIGADRIFEFMEQSLIQLIDGLTIEKEVNINTLSILSNKEKHQLLDIFNDTDVAYPKDKTIVNLFEEQVKRTPNTIAVVCEGKEISYKELDQRSNQLGHYLREKGVEPDDLVGICLERSLEMLIGILGILKSGGAYVPIDPDFPKDRIDYMLMDASIDLVLSSELSCKIIDKREGLSVLSLDSDWDVISGYSKRKLSPILSPSNLAYVIYTSGSTGAPKGVLIEHSNVVRLFRHESCLYDFGSDDVWTLFHSFCFDFSVWEIYGALLHGGRLVIVSKDITKDAISFKKLLISEGVTVLNQTPSSFYVLQEEFLSGNLKHSVRYVIFGGEALNPFYLRNWKRTYPDCKLINMYGITETTVHVTYKEIREADTECQISNIGSAIPTLECYIVDSYLNLLPIGVEGELCIGGAGVARGYLNQPVLTSEKFISNPFSKNSDSILYKSGDLARWLPDGNIEYIGRKDDQVKIRGYRIELGEIEGVLSSLSGILQCCVLAKEDTSGTKRLVGYVVMEGSLDKEELQEQLKLSLPEYMVPMIWVSLEVMPLTSNGKLDKKALPDPGGSKLSSKEYVAARNEKETRLVKIWKELLRVDKVGIYDNFFELGGHSLLATRLVSVIRTELSIEISIRDVFEYTTISALGAQISDQCENVLLPSIVVADRSDRVPLSFSQERLWFLDQLHGSTEYHIPIVLRLDGLLDAFLLERTLLEIVFRHEVLRTNLLFEEGIVYQEVIGSENWSMSQLEIEDTSILESSLQDYLMHPFDLSKDYKLRSCLYCLGNNQYVLAIVFHHIASDGWSGGILVNEFMELYSSFQSGRPTVLPELSLQYSDYAIWQRKYLEDNILENQLSYWEKKLEGVGTLSLPTDRMRPSVQSSVGASVSFRLDKGLSSSLESLCREEGVTLFMLFLSIFKVLLFRYSGQQDICVGTPIANRTQSELEGMIGFFVNTLALRSDLSGDLSFRDLLKMVKQTTLEGYDHQLVPFEKVVDRVVTSRDMSMTPLFQVMFILQNATVTNKKIELENIMISDYEFDMVTTQFDLTLSVSQVDEEISLYINYSTALFEKATIDRMLLHYQELLKNVVVDISQSLGSLSMLTEEEEHQLLNVFNNTDIAYPKDKTVVDLFTEQVKRTPDAIAVVYEGKELSYKELDQRSNQLGRYLREQGVEPDDLVGICLERSLEMLIGILGILKSGGAYVPIDPEYPRDRINYMLKDASIHLVLSSELSRKIIDKREGLSILSLGSDWDVISDCSKRKLIPVLSSSNLAYVIYTSGSTGVPKGVPVVHTSLVNFLLGMINRLGMSGLKKFISVTTYTFDIFYLEFFTPLLLGAKVIVLDSISIRDADKLQSFIADYRPDFMQATPSTWQMLIDNDWDNKEGVTILTGGEAIKESLKDSLTSISKFVWNLYGPTEATIWVTAQRLNRFQKVNIGRMTDNVKIYILDNYDKIVPIGVIGELCIGGVQVARGYLNREELTNEKFIENPFKEGERVYKTGDLARWLPDGNIECIGRKDDQVKIRGYRIELGEIENVLSSLPGVTQCCVLAKEDTVGNKRLVGYVVLEGNFDKEVLQNQLKINLPEYMIPQLWVTLDAMPLTTNGKLNKKALPDPDSSDLSSKEYVAPRNETEAQLAEIWQELLGIDKIGIYDNFFELGGHSLLATRLVSMIRKELSIEVSIRNIFRFNTVEELASYIIYKVINSTDTKKGYSINIEL</sequence>
<dbReference type="SUPFAM" id="SSF47336">
    <property type="entry name" value="ACP-like"/>
    <property type="match status" value="6"/>
</dbReference>
<proteinExistence type="inferred from homology"/>
<dbReference type="GO" id="GO:0016874">
    <property type="term" value="F:ligase activity"/>
    <property type="evidence" value="ECO:0007669"/>
    <property type="project" value="UniProtKB-KW"/>
</dbReference>
<dbReference type="Gene3D" id="3.30.70.3290">
    <property type="match status" value="1"/>
</dbReference>